<keyword evidence="9" id="KW-1185">Reference proteome</keyword>
<evidence type="ECO:0000256" key="5">
    <source>
        <dbReference type="ARBA" id="ARBA00023014"/>
    </source>
</evidence>
<dbReference type="CDD" id="cd03469">
    <property type="entry name" value="Rieske_RO_Alpha_N"/>
    <property type="match status" value="1"/>
</dbReference>
<feature type="domain" description="Rieske" evidence="6">
    <location>
        <begin position="7"/>
        <end position="113"/>
    </location>
</feature>
<keyword evidence="2" id="KW-0479">Metal-binding</keyword>
<dbReference type="PANTHER" id="PTHR21266">
    <property type="entry name" value="IRON-SULFUR DOMAIN CONTAINING PROTEIN"/>
    <property type="match status" value="1"/>
</dbReference>
<evidence type="ECO:0000256" key="1">
    <source>
        <dbReference type="ARBA" id="ARBA00022714"/>
    </source>
</evidence>
<protein>
    <submittedName>
        <fullName evidence="7">(2Fe-2S)-binding protein</fullName>
    </submittedName>
    <submittedName>
        <fullName evidence="8">Rieske (2Fe-2S) protein</fullName>
    </submittedName>
</protein>
<dbReference type="InterPro" id="IPR036922">
    <property type="entry name" value="Rieske_2Fe-2S_sf"/>
</dbReference>
<dbReference type="PROSITE" id="PS51296">
    <property type="entry name" value="RIESKE"/>
    <property type="match status" value="1"/>
</dbReference>
<dbReference type="GO" id="GO:0016491">
    <property type="term" value="F:oxidoreductase activity"/>
    <property type="evidence" value="ECO:0007669"/>
    <property type="project" value="UniProtKB-KW"/>
</dbReference>
<gene>
    <name evidence="7" type="ORF">A9D14_14870</name>
    <name evidence="8" type="ORF">H4O24_18605</name>
</gene>
<keyword evidence="7" id="KW-0614">Plasmid</keyword>
<dbReference type="GO" id="GO:0046872">
    <property type="term" value="F:metal ion binding"/>
    <property type="evidence" value="ECO:0007669"/>
    <property type="project" value="UniProtKB-KW"/>
</dbReference>
<dbReference type="AlphaFoldDB" id="A0A1Z1FG43"/>
<geneLocation type="plasmid" evidence="9">
    <name>pcme4a9i</name>
</geneLocation>
<dbReference type="SUPFAM" id="SSF50022">
    <property type="entry name" value="ISP domain"/>
    <property type="match status" value="1"/>
</dbReference>
<dbReference type="RefSeq" id="WP_066849583.1">
    <property type="nucleotide sequence ID" value="NZ_CP019603.1"/>
</dbReference>
<dbReference type="Pfam" id="PF00355">
    <property type="entry name" value="Rieske"/>
    <property type="match status" value="1"/>
</dbReference>
<evidence type="ECO:0000259" key="6">
    <source>
        <dbReference type="PROSITE" id="PS51296"/>
    </source>
</evidence>
<dbReference type="STRING" id="450378.GCA_001661675_02988"/>
<dbReference type="InterPro" id="IPR017941">
    <property type="entry name" value="Rieske_2Fe-2S"/>
</dbReference>
<reference evidence="8 10" key="2">
    <citation type="submission" date="2020-08" db="EMBL/GenBank/DDBJ databases">
        <authorList>
            <person name="Liu G."/>
            <person name="Sun C."/>
        </authorList>
    </citation>
    <scope>NUCLEOTIDE SEQUENCE [LARGE SCALE GENOMIC DNA]</scope>
    <source>
        <strain evidence="8 10">OT19</strain>
        <plasmid evidence="8 10">plas1</plasmid>
    </source>
</reference>
<keyword evidence="1" id="KW-0001">2Fe-2S</keyword>
<evidence type="ECO:0000256" key="4">
    <source>
        <dbReference type="ARBA" id="ARBA00023004"/>
    </source>
</evidence>
<keyword evidence="4" id="KW-0408">Iron</keyword>
<geneLocation type="plasmid" evidence="8 10">
    <name>plas1</name>
</geneLocation>
<accession>A0A1Z1FG43</accession>
<dbReference type="Proteomes" id="UP000195807">
    <property type="component" value="Plasmid pCME4A9I"/>
</dbReference>
<geneLocation type="plasmid" evidence="7">
    <name>pCME4A9I</name>
</geneLocation>
<evidence type="ECO:0000256" key="3">
    <source>
        <dbReference type="ARBA" id="ARBA00023002"/>
    </source>
</evidence>
<keyword evidence="3" id="KW-0560">Oxidoreductase</keyword>
<evidence type="ECO:0000313" key="7">
    <source>
        <dbReference type="EMBL" id="ARU17657.1"/>
    </source>
</evidence>
<evidence type="ECO:0000313" key="10">
    <source>
        <dbReference type="Proteomes" id="UP000515297"/>
    </source>
</evidence>
<dbReference type="EMBL" id="CP060053">
    <property type="protein sequence ID" value="QNE07043.1"/>
    <property type="molecule type" value="Genomic_DNA"/>
</dbReference>
<evidence type="ECO:0000313" key="8">
    <source>
        <dbReference type="EMBL" id="QNE07043.1"/>
    </source>
</evidence>
<name>A0A1Z1FG43_9SPHN</name>
<sequence length="311" mass="33992">MTEAAWWAVARSEEISADKPHNVDIGDQPVVLWRDDKKVVRALEDRCPHRRAPLSLGCILGNGAIQCGYHGWTYDGASGQLIDIPNLKSDRKFPPVYKARPFAVHEDAGFVRVCLDAKAAAPAPDDRVLPLSGTSIVALDHEHWIAALFDDPSLVLSIKGVRFSPYLLTELSEQQGKLVLERSCQWASPHWPAPFTSDFPISLRIATDPVTGETDLTLLDDEFRALFRAVLAPVPAARGVTQVRWRAALSPGRHHLMAKAMGIGTPFRVFDHVDGAALRVLKPSASIHASDLRESIVTRKSGPPTAQEAAA</sequence>
<keyword evidence="5" id="KW-0411">Iron-sulfur</keyword>
<dbReference type="Proteomes" id="UP000515297">
    <property type="component" value="Plasmid plas1"/>
</dbReference>
<dbReference type="KEGG" id="cman:A9D14_14870"/>
<dbReference type="EMBL" id="CP019603">
    <property type="protein sequence ID" value="ARU17657.1"/>
    <property type="molecule type" value="Genomic_DNA"/>
</dbReference>
<evidence type="ECO:0000313" key="9">
    <source>
        <dbReference type="Proteomes" id="UP000195807"/>
    </source>
</evidence>
<dbReference type="PANTHER" id="PTHR21266:SF60">
    <property type="entry name" value="3-KETOSTEROID-9-ALPHA-MONOOXYGENASE, OXYGENASE COMPONENT"/>
    <property type="match status" value="1"/>
</dbReference>
<reference evidence="7 9" key="1">
    <citation type="submission" date="2017-01" db="EMBL/GenBank/DDBJ databases">
        <title>Complete genome sequence of esterase-producing bacterium Croceicoccus marinus E4A9.</title>
        <authorList>
            <person name="Wu Y.-H."/>
            <person name="Cheng H."/>
            <person name="Xu L."/>
            <person name="Huo Y.-Y."/>
            <person name="Wang C.-S."/>
            <person name="Xu X.-W."/>
        </authorList>
    </citation>
    <scope>NUCLEOTIDE SEQUENCE [LARGE SCALE GENOMIC DNA]</scope>
    <source>
        <strain evidence="7 9">E4A9</strain>
        <plasmid evidence="7">pCME4A9I</plasmid>
        <plasmid evidence="9">Plasmid pcme4a9i</plasmid>
    </source>
</reference>
<proteinExistence type="predicted"/>
<dbReference type="GO" id="GO:0051537">
    <property type="term" value="F:2 iron, 2 sulfur cluster binding"/>
    <property type="evidence" value="ECO:0007669"/>
    <property type="project" value="UniProtKB-KW"/>
</dbReference>
<dbReference type="OrthoDB" id="7388373at2"/>
<evidence type="ECO:0000256" key="2">
    <source>
        <dbReference type="ARBA" id="ARBA00022723"/>
    </source>
</evidence>
<dbReference type="Gene3D" id="2.102.10.10">
    <property type="entry name" value="Rieske [2Fe-2S] iron-sulphur domain"/>
    <property type="match status" value="1"/>
</dbReference>
<dbReference type="InterPro" id="IPR050584">
    <property type="entry name" value="Cholesterol_7-desaturase"/>
</dbReference>
<organism evidence="7 9">
    <name type="scientific">Croceicoccus marinus</name>
    <dbReference type="NCBI Taxonomy" id="450378"/>
    <lineage>
        <taxon>Bacteria</taxon>
        <taxon>Pseudomonadati</taxon>
        <taxon>Pseudomonadota</taxon>
        <taxon>Alphaproteobacteria</taxon>
        <taxon>Sphingomonadales</taxon>
        <taxon>Erythrobacteraceae</taxon>
        <taxon>Croceicoccus</taxon>
    </lineage>
</organism>